<feature type="region of interest" description="Disordered" evidence="1">
    <location>
        <begin position="53"/>
        <end position="78"/>
    </location>
</feature>
<dbReference type="InParanoid" id="C4JQC4"/>
<dbReference type="Proteomes" id="UP000002058">
    <property type="component" value="Unassembled WGS sequence"/>
</dbReference>
<gene>
    <name evidence="2" type="ORF">UREG_04678</name>
</gene>
<accession>C4JQC4</accession>
<proteinExistence type="predicted"/>
<dbReference type="RefSeq" id="XP_002545161.1">
    <property type="nucleotide sequence ID" value="XM_002545115.1"/>
</dbReference>
<feature type="compositionally biased region" description="Polar residues" evidence="1">
    <location>
        <begin position="63"/>
        <end position="74"/>
    </location>
</feature>
<evidence type="ECO:0000313" key="2">
    <source>
        <dbReference type="EMBL" id="EEP79832.1"/>
    </source>
</evidence>
<evidence type="ECO:0000313" key="3">
    <source>
        <dbReference type="Proteomes" id="UP000002058"/>
    </source>
</evidence>
<reference evidence="3" key="1">
    <citation type="journal article" date="2009" name="Genome Res.">
        <title>Comparative genomic analyses of the human fungal pathogens Coccidioides and their relatives.</title>
        <authorList>
            <person name="Sharpton T.J."/>
            <person name="Stajich J.E."/>
            <person name="Rounsley S.D."/>
            <person name="Gardner M.J."/>
            <person name="Wortman J.R."/>
            <person name="Jordar V.S."/>
            <person name="Maiti R."/>
            <person name="Kodira C.D."/>
            <person name="Neafsey D.E."/>
            <person name="Zeng Q."/>
            <person name="Hung C.-Y."/>
            <person name="McMahan C."/>
            <person name="Muszewska A."/>
            <person name="Grynberg M."/>
            <person name="Mandel M.A."/>
            <person name="Kellner E.M."/>
            <person name="Barker B.M."/>
            <person name="Galgiani J.N."/>
            <person name="Orbach M.J."/>
            <person name="Kirkland T.N."/>
            <person name="Cole G.T."/>
            <person name="Henn M.R."/>
            <person name="Birren B.W."/>
            <person name="Taylor J.W."/>
        </authorList>
    </citation>
    <scope>NUCLEOTIDE SEQUENCE [LARGE SCALE GENOMIC DNA]</scope>
    <source>
        <strain evidence="3">UAMH 1704</strain>
    </source>
</reference>
<dbReference type="KEGG" id="ure:UREG_04678"/>
<feature type="compositionally biased region" description="Basic and acidic residues" evidence="1">
    <location>
        <begin position="53"/>
        <end position="62"/>
    </location>
</feature>
<feature type="region of interest" description="Disordered" evidence="1">
    <location>
        <begin position="1"/>
        <end position="21"/>
    </location>
</feature>
<dbReference type="AlphaFoldDB" id="C4JQC4"/>
<dbReference type="HOGENOM" id="CLU_1300504_0_0_1"/>
<name>C4JQC4_UNCRE</name>
<dbReference type="EMBL" id="CH476616">
    <property type="protein sequence ID" value="EEP79832.1"/>
    <property type="molecule type" value="Genomic_DNA"/>
</dbReference>
<protein>
    <submittedName>
        <fullName evidence="2">Uncharacterized protein</fullName>
    </submittedName>
</protein>
<dbReference type="GeneID" id="8440064"/>
<dbReference type="VEuPathDB" id="FungiDB:UREG_04678"/>
<sequence>MALEHNEPSKRTDIRFPPGNSKCPLKSSMHLMVPCPKSGKSWIVAKVHARSRDDGEGWKQTRIDTTPSRSSMPHSSGHGRGPVWTVFYSGIDLHPTERTRPPHFFFRIRCSASLFAGPPPQGSRSAKLLNVFALVQIAIVWRERLTSQEVEWKVASITGARGLAGPMRSELARASPQMLSRYFTAMPKGARLSSCKRMQPSAPKRRSARCRI</sequence>
<organism evidence="2 3">
    <name type="scientific">Uncinocarpus reesii (strain UAMH 1704)</name>
    <dbReference type="NCBI Taxonomy" id="336963"/>
    <lineage>
        <taxon>Eukaryota</taxon>
        <taxon>Fungi</taxon>
        <taxon>Dikarya</taxon>
        <taxon>Ascomycota</taxon>
        <taxon>Pezizomycotina</taxon>
        <taxon>Eurotiomycetes</taxon>
        <taxon>Eurotiomycetidae</taxon>
        <taxon>Onygenales</taxon>
        <taxon>Onygenaceae</taxon>
        <taxon>Uncinocarpus</taxon>
    </lineage>
</organism>
<feature type="compositionally biased region" description="Basic and acidic residues" evidence="1">
    <location>
        <begin position="1"/>
        <end position="14"/>
    </location>
</feature>
<keyword evidence="3" id="KW-1185">Reference proteome</keyword>
<evidence type="ECO:0000256" key="1">
    <source>
        <dbReference type="SAM" id="MobiDB-lite"/>
    </source>
</evidence>